<reference evidence="13" key="1">
    <citation type="submission" date="2016-06" db="UniProtKB">
        <authorList>
            <consortium name="WormBaseParasite"/>
        </authorList>
    </citation>
    <scope>IDENTIFICATION</scope>
</reference>
<dbReference type="InterPro" id="IPR000611">
    <property type="entry name" value="NPY_rcpt"/>
</dbReference>
<dbReference type="PRINTS" id="PR01012">
    <property type="entry name" value="NRPEPTIDEYR"/>
</dbReference>
<evidence type="ECO:0000313" key="12">
    <source>
        <dbReference type="Proteomes" id="UP000050794"/>
    </source>
</evidence>
<dbReference type="WBParaSite" id="TCNE_0000013301-mRNA-1">
    <property type="protein sequence ID" value="TCNE_0000013301-mRNA-1"/>
    <property type="gene ID" value="TCNE_0000013301"/>
</dbReference>
<keyword evidence="6 9" id="KW-0472">Membrane</keyword>
<evidence type="ECO:0000256" key="1">
    <source>
        <dbReference type="ARBA" id="ARBA00004141"/>
    </source>
</evidence>
<keyword evidence="7" id="KW-0675">Receptor</keyword>
<dbReference type="Gene3D" id="1.20.1070.10">
    <property type="entry name" value="Rhodopsin 7-helix transmembrane proteins"/>
    <property type="match status" value="1"/>
</dbReference>
<dbReference type="InterPro" id="IPR000276">
    <property type="entry name" value="GPCR_Rhodpsn"/>
</dbReference>
<keyword evidence="3 9" id="KW-0812">Transmembrane</keyword>
<feature type="transmembrane region" description="Helical" evidence="9">
    <location>
        <begin position="49"/>
        <end position="73"/>
    </location>
</feature>
<dbReference type="PROSITE" id="PS50262">
    <property type="entry name" value="G_PROTEIN_RECEP_F1_2"/>
    <property type="match status" value="1"/>
</dbReference>
<dbReference type="Proteomes" id="UP000050794">
    <property type="component" value="Unassembled WGS sequence"/>
</dbReference>
<evidence type="ECO:0000256" key="4">
    <source>
        <dbReference type="ARBA" id="ARBA00022989"/>
    </source>
</evidence>
<comment type="similarity">
    <text evidence="2">Belongs to the G-protein coupled receptor 1 family.</text>
</comment>
<dbReference type="PRINTS" id="PR00237">
    <property type="entry name" value="GPCRRHODOPSN"/>
</dbReference>
<dbReference type="SUPFAM" id="SSF81321">
    <property type="entry name" value="Family A G protein-coupled receptor-like"/>
    <property type="match status" value="1"/>
</dbReference>
<proteinExistence type="inferred from homology"/>
<feature type="transmembrane region" description="Helical" evidence="9">
    <location>
        <begin position="12"/>
        <end position="37"/>
    </location>
</feature>
<evidence type="ECO:0000259" key="10">
    <source>
        <dbReference type="PROSITE" id="PS50262"/>
    </source>
</evidence>
<dbReference type="GO" id="GO:0004983">
    <property type="term" value="F:neuropeptide Y receptor activity"/>
    <property type="evidence" value="ECO:0007669"/>
    <property type="project" value="InterPro"/>
</dbReference>
<feature type="domain" description="G-protein coupled receptors family 1 profile" evidence="10">
    <location>
        <begin position="28"/>
        <end position="152"/>
    </location>
</feature>
<dbReference type="EMBL" id="UYWY01000046">
    <property type="protein sequence ID" value="VDM23699.1"/>
    <property type="molecule type" value="Genomic_DNA"/>
</dbReference>
<evidence type="ECO:0000256" key="5">
    <source>
        <dbReference type="ARBA" id="ARBA00023040"/>
    </source>
</evidence>
<feature type="transmembrane region" description="Helical" evidence="9">
    <location>
        <begin position="93"/>
        <end position="112"/>
    </location>
</feature>
<organism evidence="12 13">
    <name type="scientific">Toxocara canis</name>
    <name type="common">Canine roundworm</name>
    <dbReference type="NCBI Taxonomy" id="6265"/>
    <lineage>
        <taxon>Eukaryota</taxon>
        <taxon>Metazoa</taxon>
        <taxon>Ecdysozoa</taxon>
        <taxon>Nematoda</taxon>
        <taxon>Chromadorea</taxon>
        <taxon>Rhabditida</taxon>
        <taxon>Spirurina</taxon>
        <taxon>Ascaridomorpha</taxon>
        <taxon>Ascaridoidea</taxon>
        <taxon>Toxocaridae</taxon>
        <taxon>Toxocara</taxon>
    </lineage>
</organism>
<comment type="subcellular location">
    <subcellularLocation>
        <location evidence="1">Membrane</location>
        <topology evidence="1">Multi-pass membrane protein</topology>
    </subcellularLocation>
</comment>
<keyword evidence="12" id="KW-1185">Reference proteome</keyword>
<dbReference type="Pfam" id="PF00001">
    <property type="entry name" value="7tm_1"/>
    <property type="match status" value="1"/>
</dbReference>
<name>A0A183TV64_TOXCA</name>
<dbReference type="PANTHER" id="PTHR24235">
    <property type="entry name" value="NEUROPEPTIDE Y RECEPTOR"/>
    <property type="match status" value="1"/>
</dbReference>
<dbReference type="InterPro" id="IPR017452">
    <property type="entry name" value="GPCR_Rhodpsn_7TM"/>
</dbReference>
<dbReference type="AlphaFoldDB" id="A0A183TV64"/>
<evidence type="ECO:0000256" key="6">
    <source>
        <dbReference type="ARBA" id="ARBA00023136"/>
    </source>
</evidence>
<keyword evidence="4 9" id="KW-1133">Transmembrane helix</keyword>
<accession>A0A183TV64</accession>
<evidence type="ECO:0000256" key="8">
    <source>
        <dbReference type="ARBA" id="ARBA00023224"/>
    </source>
</evidence>
<protein>
    <submittedName>
        <fullName evidence="13">G_PROTEIN_RECEP_F1_2 domain-containing protein</fullName>
    </submittedName>
</protein>
<gene>
    <name evidence="11" type="ORF">TCNE_LOCUS134</name>
</gene>
<evidence type="ECO:0000313" key="13">
    <source>
        <dbReference type="WBParaSite" id="TCNE_0000013301-mRNA-1"/>
    </source>
</evidence>
<dbReference type="GO" id="GO:0016020">
    <property type="term" value="C:membrane"/>
    <property type="evidence" value="ECO:0007669"/>
    <property type="project" value="UniProtKB-SubCell"/>
</dbReference>
<evidence type="ECO:0000313" key="11">
    <source>
        <dbReference type="EMBL" id="VDM23699.1"/>
    </source>
</evidence>
<dbReference type="PANTHER" id="PTHR24235:SF1">
    <property type="entry name" value="G-PROTEIN COUPLED RECEPTORS FAMILY 1 PROFILE DOMAIN-CONTAINING PROTEIN"/>
    <property type="match status" value="1"/>
</dbReference>
<keyword evidence="8" id="KW-0807">Transducer</keyword>
<reference evidence="11 12" key="2">
    <citation type="submission" date="2018-11" db="EMBL/GenBank/DDBJ databases">
        <authorList>
            <consortium name="Pathogen Informatics"/>
        </authorList>
    </citation>
    <scope>NUCLEOTIDE SEQUENCE [LARGE SCALE GENOMIC DNA]</scope>
</reference>
<evidence type="ECO:0000256" key="2">
    <source>
        <dbReference type="ARBA" id="ARBA00010663"/>
    </source>
</evidence>
<sequence length="152" mass="17346">MNNFYWRHRGAGYVLLLYGLVCTFGALANLLVLVAFLRTSHLRNLRNYFIANLAVSDLLMCIVTAPVTLYLTLNLFWPFGNFACQTLASVQAVNMFVSCLTLVLIAMDRVLLTLCPVKWSVRWSVPIHTFARRLVLCRLLFVLFRCLPTCSH</sequence>
<evidence type="ECO:0000256" key="9">
    <source>
        <dbReference type="SAM" id="Phobius"/>
    </source>
</evidence>
<keyword evidence="5" id="KW-0297">G-protein coupled receptor</keyword>
<evidence type="ECO:0000256" key="3">
    <source>
        <dbReference type="ARBA" id="ARBA00022692"/>
    </source>
</evidence>
<evidence type="ECO:0000256" key="7">
    <source>
        <dbReference type="ARBA" id="ARBA00023170"/>
    </source>
</evidence>